<evidence type="ECO:0000313" key="3">
    <source>
        <dbReference type="EMBL" id="MBB4620351.1"/>
    </source>
</evidence>
<keyword evidence="1" id="KW-0732">Signal</keyword>
<protein>
    <recommendedName>
        <fullName evidence="2">Outer membrane protein beta-barrel domain-containing protein</fullName>
    </recommendedName>
</protein>
<proteinExistence type="predicted"/>
<dbReference type="Proteomes" id="UP000533637">
    <property type="component" value="Unassembled WGS sequence"/>
</dbReference>
<organism evidence="3 4">
    <name type="scientific">Parabacteroides faecis</name>
    <dbReference type="NCBI Taxonomy" id="1217282"/>
    <lineage>
        <taxon>Bacteria</taxon>
        <taxon>Pseudomonadati</taxon>
        <taxon>Bacteroidota</taxon>
        <taxon>Bacteroidia</taxon>
        <taxon>Bacteroidales</taxon>
        <taxon>Tannerellaceae</taxon>
        <taxon>Parabacteroides</taxon>
    </lineage>
</organism>
<dbReference type="EMBL" id="JACHOC010000001">
    <property type="protein sequence ID" value="MBB4620351.1"/>
    <property type="molecule type" value="Genomic_DNA"/>
</dbReference>
<dbReference type="RefSeq" id="WP_229801020.1">
    <property type="nucleotide sequence ID" value="NZ_BMPB01000006.1"/>
</dbReference>
<evidence type="ECO:0000256" key="1">
    <source>
        <dbReference type="SAM" id="SignalP"/>
    </source>
</evidence>
<dbReference type="InterPro" id="IPR025665">
    <property type="entry name" value="Beta-barrel_OMP_2"/>
</dbReference>
<feature type="chain" id="PRO_5045244595" description="Outer membrane protein beta-barrel domain-containing protein" evidence="1">
    <location>
        <begin position="23"/>
        <end position="268"/>
    </location>
</feature>
<reference evidence="3 4" key="1">
    <citation type="submission" date="2020-08" db="EMBL/GenBank/DDBJ databases">
        <title>Genomic Encyclopedia of Type Strains, Phase IV (KMG-IV): sequencing the most valuable type-strain genomes for metagenomic binning, comparative biology and taxonomic classification.</title>
        <authorList>
            <person name="Goeker M."/>
        </authorList>
    </citation>
    <scope>NUCLEOTIDE SEQUENCE [LARGE SCALE GENOMIC DNA]</scope>
    <source>
        <strain evidence="3 4">DSM 102983</strain>
    </source>
</reference>
<evidence type="ECO:0000259" key="2">
    <source>
        <dbReference type="Pfam" id="PF13568"/>
    </source>
</evidence>
<gene>
    <name evidence="3" type="ORF">GGQ57_000225</name>
</gene>
<accession>A0ABR6KFY1</accession>
<feature type="domain" description="Outer membrane protein beta-barrel" evidence="2">
    <location>
        <begin position="23"/>
        <end position="247"/>
    </location>
</feature>
<sequence length="268" mass="30069">MKKIISCVMLMMMLMCVTEVSAQWSVTPEAGMNVTKYKNSPAAVGFKAGAAVSYTFGSGLFSLQSGLYYVQRGTGKSFFGTAYGKGVDKDGKEQDRYLYFAPEYLGYGGSGDWGSYGGYFGYGTYQNGISGFFPQDMRIEGIRLSESSCRRDYLQLPVLARFNWKIGKDVKLHVAAGPYLAYGISGKKKYTWREISEKGYLSNADSWSPFGKNSSYERFDWGFMLNAGIEVKRFTLNASYDMGLGKEYKYDDMGLKYHTVSFTVGYRF</sequence>
<feature type="signal peptide" evidence="1">
    <location>
        <begin position="1"/>
        <end position="22"/>
    </location>
</feature>
<keyword evidence="4" id="KW-1185">Reference proteome</keyword>
<comment type="caution">
    <text evidence="3">The sequence shown here is derived from an EMBL/GenBank/DDBJ whole genome shotgun (WGS) entry which is preliminary data.</text>
</comment>
<name>A0ABR6KFY1_9BACT</name>
<evidence type="ECO:0000313" key="4">
    <source>
        <dbReference type="Proteomes" id="UP000533637"/>
    </source>
</evidence>
<dbReference type="Pfam" id="PF13568">
    <property type="entry name" value="OMP_b-brl_2"/>
    <property type="match status" value="1"/>
</dbReference>